<organism evidence="1 2">
    <name type="scientific">candidate division WWE3 bacterium RIFOXYD1_FULL_39_9</name>
    <dbReference type="NCBI Taxonomy" id="1802649"/>
    <lineage>
        <taxon>Bacteria</taxon>
        <taxon>Katanobacteria</taxon>
    </lineage>
</organism>
<proteinExistence type="predicted"/>
<gene>
    <name evidence="1" type="ORF">A2619_01075</name>
</gene>
<dbReference type="Proteomes" id="UP000176815">
    <property type="component" value="Unassembled WGS sequence"/>
</dbReference>
<protein>
    <recommendedName>
        <fullName evidence="3">N-acetyltransferase domain-containing protein</fullName>
    </recommendedName>
</protein>
<sequence length="135" mass="15780">MISGLFDGRIVLQIVDASKLWKQYSKVMKIRRPKSILDHNRFGSYLKREKVFLFNKSICIGRFDSNYFCVSHFCPFSKREGVEMLKELRKASFKVLFAVTEDMVGMLEKLGYSNQNSTIEVEFRGEKVLKHILTN</sequence>
<reference evidence="1 2" key="1">
    <citation type="journal article" date="2016" name="Nat. Commun.">
        <title>Thousands of microbial genomes shed light on interconnected biogeochemical processes in an aquifer system.</title>
        <authorList>
            <person name="Anantharaman K."/>
            <person name="Brown C.T."/>
            <person name="Hug L.A."/>
            <person name="Sharon I."/>
            <person name="Castelle C.J."/>
            <person name="Probst A.J."/>
            <person name="Thomas B.C."/>
            <person name="Singh A."/>
            <person name="Wilkins M.J."/>
            <person name="Karaoz U."/>
            <person name="Brodie E.L."/>
            <person name="Williams K.H."/>
            <person name="Hubbard S.S."/>
            <person name="Banfield J.F."/>
        </authorList>
    </citation>
    <scope>NUCLEOTIDE SEQUENCE [LARGE SCALE GENOMIC DNA]</scope>
</reference>
<evidence type="ECO:0000313" key="1">
    <source>
        <dbReference type="EMBL" id="OGC77178.1"/>
    </source>
</evidence>
<accession>A0A1F4X680</accession>
<dbReference type="EMBL" id="MEWG01000025">
    <property type="protein sequence ID" value="OGC77178.1"/>
    <property type="molecule type" value="Genomic_DNA"/>
</dbReference>
<evidence type="ECO:0000313" key="2">
    <source>
        <dbReference type="Proteomes" id="UP000176815"/>
    </source>
</evidence>
<name>A0A1F4X680_UNCKA</name>
<evidence type="ECO:0008006" key="3">
    <source>
        <dbReference type="Google" id="ProtNLM"/>
    </source>
</evidence>
<comment type="caution">
    <text evidence="1">The sequence shown here is derived from an EMBL/GenBank/DDBJ whole genome shotgun (WGS) entry which is preliminary data.</text>
</comment>
<dbReference type="AlphaFoldDB" id="A0A1F4X680"/>